<reference evidence="3 4" key="1">
    <citation type="submission" date="2015-12" db="EMBL/GenBank/DDBJ databases">
        <title>The genome of Folsomia candida.</title>
        <authorList>
            <person name="Faddeeva A."/>
            <person name="Derks M.F."/>
            <person name="Anvar Y."/>
            <person name="Smit S."/>
            <person name="Van Straalen N."/>
            <person name="Roelofs D."/>
        </authorList>
    </citation>
    <scope>NUCLEOTIDE SEQUENCE [LARGE SCALE GENOMIC DNA]</scope>
    <source>
        <strain evidence="3 4">VU population</strain>
        <tissue evidence="3">Whole body</tissue>
    </source>
</reference>
<proteinExistence type="inferred from homology"/>
<evidence type="ECO:0000256" key="1">
    <source>
        <dbReference type="ARBA" id="ARBA00005361"/>
    </source>
</evidence>
<feature type="compositionally biased region" description="Basic and acidic residues" evidence="2">
    <location>
        <begin position="11"/>
        <end position="27"/>
    </location>
</feature>
<feature type="region of interest" description="Disordered" evidence="2">
    <location>
        <begin position="1"/>
        <end position="55"/>
    </location>
</feature>
<gene>
    <name evidence="3" type="ORF">Fcan01_13695</name>
</gene>
<dbReference type="InterPro" id="IPR005334">
    <property type="entry name" value="Tctex-1-like"/>
</dbReference>
<dbReference type="EMBL" id="LNIX01000007">
    <property type="protein sequence ID" value="OXA51363.1"/>
    <property type="molecule type" value="Genomic_DNA"/>
</dbReference>
<dbReference type="OrthoDB" id="10260741at2759"/>
<dbReference type="InterPro" id="IPR038586">
    <property type="entry name" value="Tctex-1-like_sf"/>
</dbReference>
<dbReference type="CDD" id="cd21459">
    <property type="entry name" value="DLC-like_TCTEX1D2"/>
    <property type="match status" value="1"/>
</dbReference>
<dbReference type="PANTHER" id="PTHR21255">
    <property type="entry name" value="T-COMPLEX-ASSOCIATED-TESTIS-EXPRESSED 1/ DYNEIN LIGHT CHAIN"/>
    <property type="match status" value="1"/>
</dbReference>
<dbReference type="GO" id="GO:0005868">
    <property type="term" value="C:cytoplasmic dynein complex"/>
    <property type="evidence" value="ECO:0007669"/>
    <property type="project" value="TreeGrafter"/>
</dbReference>
<evidence type="ECO:0000313" key="3">
    <source>
        <dbReference type="EMBL" id="OXA51363.1"/>
    </source>
</evidence>
<dbReference type="Pfam" id="PF03645">
    <property type="entry name" value="Tctex-1"/>
    <property type="match status" value="1"/>
</dbReference>
<dbReference type="GO" id="GO:0007018">
    <property type="term" value="P:microtubule-based movement"/>
    <property type="evidence" value="ECO:0007669"/>
    <property type="project" value="TreeGrafter"/>
</dbReference>
<dbReference type="STRING" id="158441.A0A226E1F3"/>
<dbReference type="AlphaFoldDB" id="A0A226E1F3"/>
<sequence length="191" mass="21133">MSDFQPILRSSMERGDREKSQSDERSISHGVSGSGGGQWGSAANRGKAVTVEVEPPANSTLSPQVLADLTALGYQMRPAFHERFSAEAVRAILKAFLEEFFATRKTYDFVEAEDWVEHVSKECVARVKKDMSNSSGRYKFVGHVVLGEHIGGGFHSGMKCCWDADSDMYATYTYLGDNLFCVVTICGIYTY</sequence>
<dbReference type="GO" id="GO:0045505">
    <property type="term" value="F:dynein intermediate chain binding"/>
    <property type="evidence" value="ECO:0007669"/>
    <property type="project" value="TreeGrafter"/>
</dbReference>
<organism evidence="3 4">
    <name type="scientific">Folsomia candida</name>
    <name type="common">Springtail</name>
    <dbReference type="NCBI Taxonomy" id="158441"/>
    <lineage>
        <taxon>Eukaryota</taxon>
        <taxon>Metazoa</taxon>
        <taxon>Ecdysozoa</taxon>
        <taxon>Arthropoda</taxon>
        <taxon>Hexapoda</taxon>
        <taxon>Collembola</taxon>
        <taxon>Entomobryomorpha</taxon>
        <taxon>Isotomoidea</taxon>
        <taxon>Isotomidae</taxon>
        <taxon>Proisotominae</taxon>
        <taxon>Folsomia</taxon>
    </lineage>
</organism>
<dbReference type="Gene3D" id="3.30.1140.40">
    <property type="entry name" value="Tctex-1"/>
    <property type="match status" value="1"/>
</dbReference>
<evidence type="ECO:0000313" key="4">
    <source>
        <dbReference type="Proteomes" id="UP000198287"/>
    </source>
</evidence>
<keyword evidence="4" id="KW-1185">Reference proteome</keyword>
<dbReference type="GO" id="GO:0005737">
    <property type="term" value="C:cytoplasm"/>
    <property type="evidence" value="ECO:0007669"/>
    <property type="project" value="TreeGrafter"/>
</dbReference>
<dbReference type="Proteomes" id="UP000198287">
    <property type="component" value="Unassembled WGS sequence"/>
</dbReference>
<evidence type="ECO:0000256" key="2">
    <source>
        <dbReference type="SAM" id="MobiDB-lite"/>
    </source>
</evidence>
<name>A0A226E1F3_FOLCA</name>
<dbReference type="PANTHER" id="PTHR21255:SF7">
    <property type="entry name" value="DYNEIN LIGHT CHAIN TCTEX-TYPE PROTEIN 2B"/>
    <property type="match status" value="1"/>
</dbReference>
<comment type="caution">
    <text evidence="3">The sequence shown here is derived from an EMBL/GenBank/DDBJ whole genome shotgun (WGS) entry which is preliminary data.</text>
</comment>
<comment type="similarity">
    <text evidence="1">Belongs to the dynein light chain Tctex-type family.</text>
</comment>
<protein>
    <submittedName>
        <fullName evidence="3">Tctex1 domain-containing protein 2</fullName>
    </submittedName>
</protein>
<accession>A0A226E1F3</accession>